<comment type="caution">
    <text evidence="7">The sequence shown here is derived from an EMBL/GenBank/DDBJ whole genome shotgun (WGS) entry which is preliminary data.</text>
</comment>
<dbReference type="PROSITE" id="PS51257">
    <property type="entry name" value="PROKAR_LIPOPROTEIN"/>
    <property type="match status" value="1"/>
</dbReference>
<keyword evidence="3 4" id="KW-0998">Cell outer membrane</keyword>
<keyword evidence="1 4" id="KW-0732">Signal</keyword>
<dbReference type="Proteomes" id="UP000294692">
    <property type="component" value="Unassembled WGS sequence"/>
</dbReference>
<evidence type="ECO:0000256" key="1">
    <source>
        <dbReference type="ARBA" id="ARBA00022729"/>
    </source>
</evidence>
<evidence type="ECO:0000256" key="5">
    <source>
        <dbReference type="SAM" id="SignalP"/>
    </source>
</evidence>
<comment type="similarity">
    <text evidence="4">Belongs to the BamB family.</text>
</comment>
<dbReference type="SMART" id="SM00564">
    <property type="entry name" value="PQQ"/>
    <property type="match status" value="6"/>
</dbReference>
<reference evidence="7 8" key="1">
    <citation type="submission" date="2019-03" db="EMBL/GenBank/DDBJ databases">
        <title>Genomic Encyclopedia of Type Strains, Phase IV (KMG-IV): sequencing the most valuable type-strain genomes for metagenomic binning, comparative biology and taxonomic classification.</title>
        <authorList>
            <person name="Goeker M."/>
        </authorList>
    </citation>
    <scope>NUCLEOTIDE SEQUENCE [LARGE SCALE GENOMIC DNA]</scope>
    <source>
        <strain evidence="7 8">DSM 100048</strain>
    </source>
</reference>
<dbReference type="Pfam" id="PF13360">
    <property type="entry name" value="PQQ_2"/>
    <property type="match status" value="1"/>
</dbReference>
<evidence type="ECO:0000259" key="6">
    <source>
        <dbReference type="Pfam" id="PF13360"/>
    </source>
</evidence>
<comment type="function">
    <text evidence="4">Part of the outer membrane protein assembly complex, which is involved in assembly and insertion of beta-barrel proteins into the outer membrane.</text>
</comment>
<dbReference type="InterPro" id="IPR002372">
    <property type="entry name" value="PQQ_rpt_dom"/>
</dbReference>
<dbReference type="SUPFAM" id="SSF50998">
    <property type="entry name" value="Quinoprotein alcohol dehydrogenase-like"/>
    <property type="match status" value="1"/>
</dbReference>
<keyword evidence="4" id="KW-0449">Lipoprotein</keyword>
<dbReference type="PANTHER" id="PTHR34512">
    <property type="entry name" value="CELL SURFACE PROTEIN"/>
    <property type="match status" value="1"/>
</dbReference>
<dbReference type="GO" id="GO:0051205">
    <property type="term" value="P:protein insertion into membrane"/>
    <property type="evidence" value="ECO:0007669"/>
    <property type="project" value="UniProtKB-UniRule"/>
</dbReference>
<comment type="subcellular location">
    <subcellularLocation>
        <location evidence="4">Cell outer membrane</location>
        <topology evidence="4">Lipid-anchor</topology>
    </subcellularLocation>
</comment>
<evidence type="ECO:0000256" key="4">
    <source>
        <dbReference type="HAMAP-Rule" id="MF_00923"/>
    </source>
</evidence>
<proteinExistence type="inferred from homology"/>
<dbReference type="InterPro" id="IPR011047">
    <property type="entry name" value="Quinoprotein_ADH-like_sf"/>
</dbReference>
<dbReference type="GO" id="GO:0009279">
    <property type="term" value="C:cell outer membrane"/>
    <property type="evidence" value="ECO:0007669"/>
    <property type="project" value="UniProtKB-SubCell"/>
</dbReference>
<evidence type="ECO:0000256" key="2">
    <source>
        <dbReference type="ARBA" id="ARBA00023136"/>
    </source>
</evidence>
<comment type="subunit">
    <text evidence="4">Part of the Bam complex.</text>
</comment>
<feature type="signal peptide" evidence="5">
    <location>
        <begin position="1"/>
        <end position="20"/>
    </location>
</feature>
<evidence type="ECO:0000313" key="8">
    <source>
        <dbReference type="Proteomes" id="UP000294692"/>
    </source>
</evidence>
<evidence type="ECO:0000313" key="7">
    <source>
        <dbReference type="EMBL" id="TCU94524.1"/>
    </source>
</evidence>
<keyword evidence="2 4" id="KW-0472">Membrane</keyword>
<keyword evidence="8" id="KW-1185">Reference proteome</keyword>
<dbReference type="Gene3D" id="2.130.10.10">
    <property type="entry name" value="YVTN repeat-like/Quinoprotein amine dehydrogenase"/>
    <property type="match status" value="1"/>
</dbReference>
<dbReference type="InterPro" id="IPR015943">
    <property type="entry name" value="WD40/YVTN_repeat-like_dom_sf"/>
</dbReference>
<feature type="chain" id="PRO_5021050406" description="Outer membrane protein assembly factor BamB" evidence="5">
    <location>
        <begin position="21"/>
        <end position="384"/>
    </location>
</feature>
<name>A0A4R3UX40_9BURK</name>
<dbReference type="EMBL" id="SMBX01000009">
    <property type="protein sequence ID" value="TCU94524.1"/>
    <property type="molecule type" value="Genomic_DNA"/>
</dbReference>
<dbReference type="OrthoDB" id="5173551at2"/>
<gene>
    <name evidence="4" type="primary">bamB</name>
    <name evidence="7" type="ORF">EV686_10977</name>
</gene>
<evidence type="ECO:0000256" key="3">
    <source>
        <dbReference type="ARBA" id="ARBA00023237"/>
    </source>
</evidence>
<sequence length="384" mass="40160">MMKSSPVHSRWLRAAAAAVAAVTLAACSSTDPRTEPAELTEYAPGISAQQLWSVSIGSGGGVGFSPVWVDDAVYAATPNGNVAKVSLASGQIVWRASTDSRLSAGVGSDGNVTAVATPDGHVVAYDDSGKELWRVRATSEVSVPPAVGNGIVAVRSGDYRIQAFDARTGELRWNVQRPGPALALKTNIQMIIVDGMVLSGLPNGKLIAIDIASGNVQWEGTVALSQGATDLERIVEVLGTPQIQGPLLCGVAYQGQVTCFDVTQGGQPAWQQYFSSNTGLGSDQAHVYAADTRDIAHAFDLRTGAPAWKQETLRNRRLSAPAVVADGVAFGDYQGYVHFLSRSDGQLLGRIRVDSKPIVSPLLATPRGIVVQTSGGNLTLVGAN</sequence>
<dbReference type="PANTHER" id="PTHR34512:SF30">
    <property type="entry name" value="OUTER MEMBRANE PROTEIN ASSEMBLY FACTOR BAMB"/>
    <property type="match status" value="1"/>
</dbReference>
<dbReference type="InterPro" id="IPR017687">
    <property type="entry name" value="BamB"/>
</dbReference>
<organism evidence="7 8">
    <name type="scientific">Paracandidimonas soli</name>
    <dbReference type="NCBI Taxonomy" id="1917182"/>
    <lineage>
        <taxon>Bacteria</taxon>
        <taxon>Pseudomonadati</taxon>
        <taxon>Pseudomonadota</taxon>
        <taxon>Betaproteobacteria</taxon>
        <taxon>Burkholderiales</taxon>
        <taxon>Alcaligenaceae</taxon>
        <taxon>Paracandidimonas</taxon>
    </lineage>
</organism>
<protein>
    <recommendedName>
        <fullName evidence="4">Outer membrane protein assembly factor BamB</fullName>
    </recommendedName>
</protein>
<dbReference type="NCBIfam" id="TIGR03300">
    <property type="entry name" value="assembly_YfgL"/>
    <property type="match status" value="1"/>
</dbReference>
<dbReference type="RefSeq" id="WP_132477819.1">
    <property type="nucleotide sequence ID" value="NZ_JBEBWM010000088.1"/>
</dbReference>
<accession>A0A4R3UX40</accession>
<dbReference type="HAMAP" id="MF_00923">
    <property type="entry name" value="OM_assembly_BamB"/>
    <property type="match status" value="1"/>
</dbReference>
<dbReference type="GO" id="GO:0043165">
    <property type="term" value="P:Gram-negative-bacterium-type cell outer membrane assembly"/>
    <property type="evidence" value="ECO:0007669"/>
    <property type="project" value="UniProtKB-UniRule"/>
</dbReference>
<dbReference type="AlphaFoldDB" id="A0A4R3UX40"/>
<dbReference type="InterPro" id="IPR018391">
    <property type="entry name" value="PQQ_b-propeller_rpt"/>
</dbReference>
<feature type="domain" description="Pyrrolo-quinoline quinone repeat" evidence="6">
    <location>
        <begin position="79"/>
        <end position="310"/>
    </location>
</feature>
<keyword evidence="4" id="KW-0564">Palmitate</keyword>